<dbReference type="OrthoDB" id="10667656at2759"/>
<reference evidence="2 3" key="1">
    <citation type="submission" date="2008-07" db="EMBL/GenBank/DDBJ databases">
        <authorList>
            <person name="El-Sayed N."/>
            <person name="Caler E."/>
            <person name="Inman J."/>
            <person name="Amedeo P."/>
            <person name="Hass B."/>
            <person name="Wortman J."/>
        </authorList>
    </citation>
    <scope>NUCLEOTIDE SEQUENCE [LARGE SCALE GENOMIC DNA]</scope>
    <source>
        <strain evidence="3">ATCC 50983 / TXsc</strain>
    </source>
</reference>
<sequence length="216" mass="23915">MLNSDDDESSSSSNPSPLTAPDAQLSCSRRLTPSNVIDFIYGNQPIQKIGKTLDFTNEGTLRNTLTSMDKDTTLHMLFNDCLGDTKNHCGHRENHNNKKKNKKSPSQCINDMILSTPSSTSTMRGQLRHEVSDKSVVTTSNDTGKVLDLSSPSSDIIRKSIDKLDKTLPIRLLFGSCDEERALPDLRPDKDYIALVYINNRAVSGYSIIILPNSIL</sequence>
<dbReference type="AlphaFoldDB" id="C5LCN4"/>
<evidence type="ECO:0000313" key="3">
    <source>
        <dbReference type="Proteomes" id="UP000007800"/>
    </source>
</evidence>
<protein>
    <submittedName>
        <fullName evidence="2">Uncharacterized protein</fullName>
    </submittedName>
</protein>
<keyword evidence="3" id="KW-1185">Reference proteome</keyword>
<gene>
    <name evidence="2" type="ORF">Pmar_PMAR011763</name>
</gene>
<name>C5LCN4_PERM5</name>
<dbReference type="InParanoid" id="C5LCN4"/>
<organism evidence="3">
    <name type="scientific">Perkinsus marinus (strain ATCC 50983 / TXsc)</name>
    <dbReference type="NCBI Taxonomy" id="423536"/>
    <lineage>
        <taxon>Eukaryota</taxon>
        <taxon>Sar</taxon>
        <taxon>Alveolata</taxon>
        <taxon>Perkinsozoa</taxon>
        <taxon>Perkinsea</taxon>
        <taxon>Perkinsida</taxon>
        <taxon>Perkinsidae</taxon>
        <taxon>Perkinsus</taxon>
    </lineage>
</organism>
<dbReference type="EMBL" id="GG680918">
    <property type="protein sequence ID" value="EER05717.1"/>
    <property type="molecule type" value="Genomic_DNA"/>
</dbReference>
<evidence type="ECO:0000256" key="1">
    <source>
        <dbReference type="SAM" id="MobiDB-lite"/>
    </source>
</evidence>
<dbReference type="RefSeq" id="XP_002773901.1">
    <property type="nucleotide sequence ID" value="XM_002773855.1"/>
</dbReference>
<feature type="region of interest" description="Disordered" evidence="1">
    <location>
        <begin position="90"/>
        <end position="123"/>
    </location>
</feature>
<proteinExistence type="predicted"/>
<feature type="region of interest" description="Disordered" evidence="1">
    <location>
        <begin position="1"/>
        <end position="26"/>
    </location>
</feature>
<dbReference type="Proteomes" id="UP000007800">
    <property type="component" value="Unassembled WGS sequence"/>
</dbReference>
<accession>C5LCN4</accession>
<evidence type="ECO:0000313" key="2">
    <source>
        <dbReference type="EMBL" id="EER05717.1"/>
    </source>
</evidence>
<feature type="compositionally biased region" description="Polar residues" evidence="1">
    <location>
        <begin position="104"/>
        <end position="123"/>
    </location>
</feature>
<dbReference type="GeneID" id="9042920"/>